<evidence type="ECO:0000313" key="1">
    <source>
        <dbReference type="EMBL" id="CAB4685217.1"/>
    </source>
</evidence>
<proteinExistence type="predicted"/>
<sequence length="96" mass="10530">MRPTADALLTRSVIVDPAELSATDIVVRGWSHDISAAALIAASRSFLLSEPFEFSLLWWQTNIDASDQLDACDSLGLSKQLSFFGESTMWVLATRP</sequence>
<dbReference type="EMBL" id="CAEZXM010000061">
    <property type="protein sequence ID" value="CAB4685217.1"/>
    <property type="molecule type" value="Genomic_DNA"/>
</dbReference>
<organism evidence="1">
    <name type="scientific">freshwater metagenome</name>
    <dbReference type="NCBI Taxonomy" id="449393"/>
    <lineage>
        <taxon>unclassified sequences</taxon>
        <taxon>metagenomes</taxon>
        <taxon>ecological metagenomes</taxon>
    </lineage>
</organism>
<protein>
    <submittedName>
        <fullName evidence="1">Unannotated protein</fullName>
    </submittedName>
</protein>
<reference evidence="1" key="1">
    <citation type="submission" date="2020-05" db="EMBL/GenBank/DDBJ databases">
        <authorList>
            <person name="Chiriac C."/>
            <person name="Salcher M."/>
            <person name="Ghai R."/>
            <person name="Kavagutti S V."/>
        </authorList>
    </citation>
    <scope>NUCLEOTIDE SEQUENCE</scope>
</reference>
<dbReference type="AlphaFoldDB" id="A0A6J6NG08"/>
<accession>A0A6J6NG08</accession>
<gene>
    <name evidence="1" type="ORF">UFOPK2366_00451</name>
</gene>
<name>A0A6J6NG08_9ZZZZ</name>